<dbReference type="Pfam" id="PF00106">
    <property type="entry name" value="adh_short"/>
    <property type="match status" value="1"/>
</dbReference>
<evidence type="ECO:0000256" key="4">
    <source>
        <dbReference type="ARBA" id="ARBA00023002"/>
    </source>
</evidence>
<dbReference type="AlphaFoldDB" id="A0A6F9DF06"/>
<dbReference type="PRINTS" id="PR00081">
    <property type="entry name" value="GDHRDH"/>
</dbReference>
<evidence type="ECO:0000313" key="6">
    <source>
        <dbReference type="EMBL" id="CAB3254206.1"/>
    </source>
</evidence>
<keyword evidence="3" id="KW-0444">Lipid biosynthesis</keyword>
<keyword evidence="3" id="KW-0443">Lipid metabolism</keyword>
<accession>A0A6F9DF06</accession>
<dbReference type="Gene3D" id="3.40.50.720">
    <property type="entry name" value="NAD(P)-binding Rossmann-like Domain"/>
    <property type="match status" value="1"/>
</dbReference>
<keyword evidence="5" id="KW-1133">Transmembrane helix</keyword>
<dbReference type="EMBL" id="LR785857">
    <property type="protein sequence ID" value="CAB3254206.1"/>
    <property type="molecule type" value="mRNA"/>
</dbReference>
<keyword evidence="2" id="KW-0521">NADP</keyword>
<dbReference type="PANTHER" id="PTHR43899">
    <property type="entry name" value="RH59310P"/>
    <property type="match status" value="1"/>
</dbReference>
<dbReference type="InterPro" id="IPR051019">
    <property type="entry name" value="VLCFA-Steroid_DH"/>
</dbReference>
<dbReference type="GO" id="GO:0005783">
    <property type="term" value="C:endoplasmic reticulum"/>
    <property type="evidence" value="ECO:0007669"/>
    <property type="project" value="TreeGrafter"/>
</dbReference>
<sequence>MTTSCCCFETVSEVIAAGVLLNFLWGCWNFISVYFLGKAPDFSKYGKWSIITGGTDGIGLAFAKKLAAKGQNIVLISRNAEKLSSVATELREKYNVETKEIAVDFSKTDIYEKIGAEIKGIDVGTLINNVGVSYDFPDWFLNYAENPDAIGRMMAINVNSVVKMVELVMPTMVAKKRGIILNLSSGSAIQPTPLLSLYSASKQFVDCFSKCLNSEYGGEGIIVQSIVPLYVTTKMSKIRRPSFFVPTPEKFVSCTLKTIGSSRRSYGYFAHAIQEKLFEMVPESLFLWAGKQMSIGIRAKSLKKRDQAAKGK</sequence>
<proteinExistence type="evidence at transcript level"/>
<gene>
    <name evidence="6" type="primary">Hsd17b12-006</name>
</gene>
<dbReference type="PIRSF" id="PIRSF000126">
    <property type="entry name" value="11-beta-HSD1"/>
    <property type="match status" value="1"/>
</dbReference>
<dbReference type="FunFam" id="3.40.50.720:FF:000137">
    <property type="entry name" value="Hydroxysteroid (17-beta) dehydrogenase 3"/>
    <property type="match status" value="1"/>
</dbReference>
<name>A0A6F9DF06_9ASCI</name>
<evidence type="ECO:0000256" key="2">
    <source>
        <dbReference type="ARBA" id="ARBA00022857"/>
    </source>
</evidence>
<protein>
    <submittedName>
        <fullName evidence="6">Estradiol 17-beta-dehydrogenase 12</fullName>
    </submittedName>
</protein>
<comment type="similarity">
    <text evidence="1">Belongs to the short-chain dehydrogenases/reductases (SDR) family.</text>
</comment>
<evidence type="ECO:0000256" key="5">
    <source>
        <dbReference type="SAM" id="Phobius"/>
    </source>
</evidence>
<keyword evidence="3" id="KW-0752">Steroid biosynthesis</keyword>
<evidence type="ECO:0000256" key="1">
    <source>
        <dbReference type="ARBA" id="ARBA00006484"/>
    </source>
</evidence>
<feature type="transmembrane region" description="Helical" evidence="5">
    <location>
        <begin position="14"/>
        <end position="37"/>
    </location>
</feature>
<dbReference type="PANTHER" id="PTHR43899:SF13">
    <property type="entry name" value="RH59310P"/>
    <property type="match status" value="1"/>
</dbReference>
<keyword evidence="4" id="KW-0560">Oxidoreductase</keyword>
<keyword evidence="5" id="KW-0812">Transmembrane</keyword>
<organism evidence="6">
    <name type="scientific">Phallusia mammillata</name>
    <dbReference type="NCBI Taxonomy" id="59560"/>
    <lineage>
        <taxon>Eukaryota</taxon>
        <taxon>Metazoa</taxon>
        <taxon>Chordata</taxon>
        <taxon>Tunicata</taxon>
        <taxon>Ascidiacea</taxon>
        <taxon>Phlebobranchia</taxon>
        <taxon>Ascidiidae</taxon>
        <taxon>Phallusia</taxon>
    </lineage>
</organism>
<dbReference type="GO" id="GO:0016491">
    <property type="term" value="F:oxidoreductase activity"/>
    <property type="evidence" value="ECO:0007669"/>
    <property type="project" value="UniProtKB-KW"/>
</dbReference>
<dbReference type="InterPro" id="IPR036291">
    <property type="entry name" value="NAD(P)-bd_dom_sf"/>
</dbReference>
<dbReference type="SUPFAM" id="SSF51735">
    <property type="entry name" value="NAD(P)-binding Rossmann-fold domains"/>
    <property type="match status" value="1"/>
</dbReference>
<dbReference type="GO" id="GO:0006694">
    <property type="term" value="P:steroid biosynthetic process"/>
    <property type="evidence" value="ECO:0007669"/>
    <property type="project" value="UniProtKB-KW"/>
</dbReference>
<keyword evidence="5" id="KW-0472">Membrane</keyword>
<reference evidence="6" key="1">
    <citation type="submission" date="2020-04" db="EMBL/GenBank/DDBJ databases">
        <authorList>
            <person name="Neveu A P."/>
        </authorList>
    </citation>
    <scope>NUCLEOTIDE SEQUENCE</scope>
    <source>
        <tissue evidence="6">Whole embryo</tissue>
    </source>
</reference>
<dbReference type="CDD" id="cd05356">
    <property type="entry name" value="17beta-HSD1_like_SDR_c"/>
    <property type="match status" value="1"/>
</dbReference>
<dbReference type="InterPro" id="IPR002347">
    <property type="entry name" value="SDR_fam"/>
</dbReference>
<evidence type="ECO:0000256" key="3">
    <source>
        <dbReference type="ARBA" id="ARBA00022955"/>
    </source>
</evidence>